<sequence length="356" mass="38241">MEQAEPASTSQGGGRGGGRTRLILQVLNYLAVIVGSVGSSLLGRFYFVHGGSNRWVATMVQCAGFPLLFIPIFFSPRPPRPVFTPRIIIYCLLIGLLLGVNNLAISWGMSYLPVSTSSLILASQLAVNLILSALLVHHPIYFTNLNCVLLLTLSSVLLGVNSDHERPPGLTKSQYVLGFLATVGAAIMYAVYLPLAQMVYRGVTTFRTVMEMQVVMEAAATAFALAGMAAGGGFEQMRREAAEEFNLGKAWYSVTIAATIVGWQVCFMGTAGMVFLTSSLNSGICTTALLAVNVVAGVVVFKDQFSGLKAVSLVLSLWGFISYLYGEQKRKKKKKTGAGHVHGNVELRQINANSNC</sequence>
<reference evidence="8 9" key="1">
    <citation type="submission" date="2023-10" db="EMBL/GenBank/DDBJ databases">
        <title>Chromosome-scale genome assembly provides insights into flower coloration mechanisms of Canna indica.</title>
        <authorList>
            <person name="Li C."/>
        </authorList>
    </citation>
    <scope>NUCLEOTIDE SEQUENCE [LARGE SCALE GENOMIC DNA]</scope>
    <source>
        <tissue evidence="8">Flower</tissue>
    </source>
</reference>
<feature type="transmembrane region" description="Helical" evidence="7">
    <location>
        <begin position="143"/>
        <end position="162"/>
    </location>
</feature>
<protein>
    <recommendedName>
        <fullName evidence="7">Probable purine permease</fullName>
    </recommendedName>
</protein>
<dbReference type="SUPFAM" id="SSF103481">
    <property type="entry name" value="Multidrug resistance efflux transporter EmrE"/>
    <property type="match status" value="1"/>
</dbReference>
<evidence type="ECO:0000256" key="4">
    <source>
        <dbReference type="ARBA" id="ARBA00022692"/>
    </source>
</evidence>
<dbReference type="GO" id="GO:0005345">
    <property type="term" value="F:purine nucleobase transmembrane transporter activity"/>
    <property type="evidence" value="ECO:0007669"/>
    <property type="project" value="UniProtKB-UniRule"/>
</dbReference>
<name>A0AAQ3Q5V4_9LILI</name>
<dbReference type="InterPro" id="IPR037185">
    <property type="entry name" value="EmrE-like"/>
</dbReference>
<keyword evidence="9" id="KW-1185">Reference proteome</keyword>
<comment type="similarity">
    <text evidence="2 7">Belongs to the purine permeases (TC 2.A.7.14) family.</text>
</comment>
<evidence type="ECO:0000313" key="9">
    <source>
        <dbReference type="Proteomes" id="UP001327560"/>
    </source>
</evidence>
<feature type="transmembrane region" description="Helical" evidence="7">
    <location>
        <begin position="254"/>
        <end position="276"/>
    </location>
</feature>
<feature type="transmembrane region" description="Helical" evidence="7">
    <location>
        <begin position="307"/>
        <end position="325"/>
    </location>
</feature>
<evidence type="ECO:0000256" key="7">
    <source>
        <dbReference type="RuleBase" id="RU368015"/>
    </source>
</evidence>
<evidence type="ECO:0000256" key="3">
    <source>
        <dbReference type="ARBA" id="ARBA00022448"/>
    </source>
</evidence>
<dbReference type="PANTHER" id="PTHR31376">
    <property type="entry name" value="OS09G0467300 PROTEIN-RELATED"/>
    <property type="match status" value="1"/>
</dbReference>
<feature type="transmembrane region" description="Helical" evidence="7">
    <location>
        <begin position="26"/>
        <end position="49"/>
    </location>
</feature>
<evidence type="ECO:0000256" key="2">
    <source>
        <dbReference type="ARBA" id="ARBA00006213"/>
    </source>
</evidence>
<dbReference type="Pfam" id="PF16913">
    <property type="entry name" value="PUNUT"/>
    <property type="match status" value="1"/>
</dbReference>
<dbReference type="PANTHER" id="PTHR31376:SF3">
    <property type="entry name" value="PURINE PERMEASE 4-RELATED"/>
    <property type="match status" value="1"/>
</dbReference>
<accession>A0AAQ3Q5V4</accession>
<dbReference type="AlphaFoldDB" id="A0AAQ3Q5V4"/>
<feature type="transmembrane region" description="Helical" evidence="7">
    <location>
        <begin position="55"/>
        <end position="75"/>
    </location>
</feature>
<dbReference type="EMBL" id="CP136891">
    <property type="protein sequence ID" value="WOK98858.1"/>
    <property type="molecule type" value="Genomic_DNA"/>
</dbReference>
<feature type="transmembrane region" description="Helical" evidence="7">
    <location>
        <begin position="283"/>
        <end position="301"/>
    </location>
</feature>
<dbReference type="Proteomes" id="UP001327560">
    <property type="component" value="Chromosome 2"/>
</dbReference>
<dbReference type="GO" id="GO:0016020">
    <property type="term" value="C:membrane"/>
    <property type="evidence" value="ECO:0007669"/>
    <property type="project" value="UniProtKB-SubCell"/>
</dbReference>
<feature type="transmembrane region" description="Helical" evidence="7">
    <location>
        <begin position="119"/>
        <end position="136"/>
    </location>
</feature>
<feature type="transmembrane region" description="Helical" evidence="7">
    <location>
        <begin position="87"/>
        <end position="107"/>
    </location>
</feature>
<evidence type="ECO:0000313" key="8">
    <source>
        <dbReference type="EMBL" id="WOK98858.1"/>
    </source>
</evidence>
<evidence type="ECO:0000256" key="6">
    <source>
        <dbReference type="ARBA" id="ARBA00023136"/>
    </source>
</evidence>
<keyword evidence="3 7" id="KW-0813">Transport</keyword>
<keyword evidence="5 7" id="KW-1133">Transmembrane helix</keyword>
<evidence type="ECO:0000256" key="1">
    <source>
        <dbReference type="ARBA" id="ARBA00004141"/>
    </source>
</evidence>
<feature type="transmembrane region" description="Helical" evidence="7">
    <location>
        <begin position="174"/>
        <end position="193"/>
    </location>
</feature>
<evidence type="ECO:0000256" key="5">
    <source>
        <dbReference type="ARBA" id="ARBA00022989"/>
    </source>
</evidence>
<gene>
    <name evidence="8" type="ORF">Cni_G07570</name>
</gene>
<dbReference type="InterPro" id="IPR030182">
    <property type="entry name" value="PUP_plant"/>
</dbReference>
<organism evidence="8 9">
    <name type="scientific">Canna indica</name>
    <name type="common">Indian-shot</name>
    <dbReference type="NCBI Taxonomy" id="4628"/>
    <lineage>
        <taxon>Eukaryota</taxon>
        <taxon>Viridiplantae</taxon>
        <taxon>Streptophyta</taxon>
        <taxon>Embryophyta</taxon>
        <taxon>Tracheophyta</taxon>
        <taxon>Spermatophyta</taxon>
        <taxon>Magnoliopsida</taxon>
        <taxon>Liliopsida</taxon>
        <taxon>Zingiberales</taxon>
        <taxon>Cannaceae</taxon>
        <taxon>Canna</taxon>
    </lineage>
</organism>
<keyword evidence="6 7" id="KW-0472">Membrane</keyword>
<comment type="subcellular location">
    <subcellularLocation>
        <location evidence="1 7">Membrane</location>
        <topology evidence="1 7">Multi-pass membrane protein</topology>
    </subcellularLocation>
</comment>
<feature type="transmembrane region" description="Helical" evidence="7">
    <location>
        <begin position="214"/>
        <end position="234"/>
    </location>
</feature>
<keyword evidence="4 7" id="KW-0812">Transmembrane</keyword>
<dbReference type="GO" id="GO:0015211">
    <property type="term" value="F:purine nucleoside transmembrane transporter activity"/>
    <property type="evidence" value="ECO:0007669"/>
    <property type="project" value="UniProtKB-UniRule"/>
</dbReference>
<proteinExistence type="inferred from homology"/>